<dbReference type="InterPro" id="IPR001444">
    <property type="entry name" value="Flag_bb_rod_N"/>
</dbReference>
<proteinExistence type="inferred from homology"/>
<dbReference type="EMBL" id="MAJD01000002">
    <property type="protein sequence ID" value="OBX35378.1"/>
    <property type="molecule type" value="Genomic_DNA"/>
</dbReference>
<dbReference type="PANTHER" id="PTHR30435">
    <property type="entry name" value="FLAGELLAR PROTEIN"/>
    <property type="match status" value="1"/>
</dbReference>
<name>A0A1B8NZG8_HALEL</name>
<dbReference type="InterPro" id="IPR006300">
    <property type="entry name" value="FlgB"/>
</dbReference>
<comment type="caution">
    <text evidence="7">The sequence shown here is derived from an EMBL/GenBank/DDBJ whole genome shotgun (WGS) entry which is preliminary data.</text>
</comment>
<keyword evidence="7" id="KW-0966">Cell projection</keyword>
<dbReference type="PANTHER" id="PTHR30435:SF12">
    <property type="entry name" value="FLAGELLAR BASAL BODY ROD PROTEIN FLGB"/>
    <property type="match status" value="1"/>
</dbReference>
<dbReference type="InterPro" id="IPR019776">
    <property type="entry name" value="Flagellar_basal_body_rod_CS"/>
</dbReference>
<comment type="similarity">
    <text evidence="2 6">Belongs to the flagella basal body rod proteins family.</text>
</comment>
<evidence type="ECO:0000256" key="1">
    <source>
        <dbReference type="ARBA" id="ARBA00004117"/>
    </source>
</evidence>
<accession>A0A1B8NZG8</accession>
<sequence length="137" mass="15139">MIDQLDAAFNFQQQALSLRHERQQVLASNIANADTPGYKARDMDFSSALEQAMQRGGGNAEGLALERTSARHLAGQASTLPRSELLYRVPDQPSLDGNTVDMDRERAQFADNSVRYQAALTFIGRRVQGLKSAMQPE</sequence>
<evidence type="ECO:0000256" key="2">
    <source>
        <dbReference type="ARBA" id="ARBA00009677"/>
    </source>
</evidence>
<evidence type="ECO:0000313" key="7">
    <source>
        <dbReference type="EMBL" id="OBX35378.1"/>
    </source>
</evidence>
<dbReference type="PATRIC" id="fig|2746.7.peg.4586"/>
<dbReference type="GO" id="GO:0071973">
    <property type="term" value="P:bacterial-type flagellum-dependent cell motility"/>
    <property type="evidence" value="ECO:0007669"/>
    <property type="project" value="InterPro"/>
</dbReference>
<dbReference type="GeneID" id="91011834"/>
<dbReference type="GO" id="GO:0030694">
    <property type="term" value="C:bacterial-type flagellum basal body, rod"/>
    <property type="evidence" value="ECO:0007669"/>
    <property type="project" value="InterPro"/>
</dbReference>
<keyword evidence="4 6" id="KW-0975">Bacterial flagellum</keyword>
<dbReference type="AlphaFoldDB" id="A0A1B8NZG8"/>
<dbReference type="Pfam" id="PF00460">
    <property type="entry name" value="Flg_bb_rod"/>
    <property type="match status" value="1"/>
</dbReference>
<protein>
    <recommendedName>
        <fullName evidence="3 6">Flagellar basal body rod protein FlgB</fullName>
    </recommendedName>
</protein>
<dbReference type="PROSITE" id="PS00588">
    <property type="entry name" value="FLAGELLA_BB_ROD"/>
    <property type="match status" value="1"/>
</dbReference>
<evidence type="ECO:0000256" key="5">
    <source>
        <dbReference type="ARBA" id="ARBA00024934"/>
    </source>
</evidence>
<comment type="function">
    <text evidence="5 6">Structural component of flagellum, the bacterial motility apparatus. Part of the rod structure of flagellar basal body.</text>
</comment>
<comment type="subcellular location">
    <subcellularLocation>
        <location evidence="1 6">Bacterial flagellum basal body</location>
    </subcellularLocation>
</comment>
<evidence type="ECO:0000256" key="4">
    <source>
        <dbReference type="ARBA" id="ARBA00023143"/>
    </source>
</evidence>
<keyword evidence="7" id="KW-0282">Flagellum</keyword>
<evidence type="ECO:0000313" key="8">
    <source>
        <dbReference type="Proteomes" id="UP000092504"/>
    </source>
</evidence>
<reference evidence="7 8" key="1">
    <citation type="submission" date="2016-06" db="EMBL/GenBank/DDBJ databases">
        <title>Genome sequence of halotolerant plant growth promoting strain of Halomonas elongata HEK1 isolated from salterns of Rann of Kutch, Gujarat, India.</title>
        <authorList>
            <person name="Gaba S."/>
            <person name="Singh R.N."/>
            <person name="Abrol S."/>
            <person name="Kaushik R."/>
            <person name="Saxena A.K."/>
        </authorList>
    </citation>
    <scope>NUCLEOTIDE SEQUENCE [LARGE SCALE GENOMIC DNA]</scope>
    <source>
        <strain evidence="7 8">HEK1</strain>
    </source>
</reference>
<comment type="subunit">
    <text evidence="6">The basal body constitutes a major portion of the flagellar organelle and consists of a number of rings mounted on a central rod.</text>
</comment>
<gene>
    <name evidence="7" type="primary">flgB</name>
    <name evidence="7" type="ORF">A8U91_04451</name>
</gene>
<evidence type="ECO:0000256" key="3">
    <source>
        <dbReference type="ARBA" id="ARBA00014376"/>
    </source>
</evidence>
<dbReference type="PIRSF" id="PIRSF002889">
    <property type="entry name" value="Rod_FlgB"/>
    <property type="match status" value="1"/>
</dbReference>
<keyword evidence="7" id="KW-0969">Cilium</keyword>
<dbReference type="RefSeq" id="WP_013334135.1">
    <property type="nucleotide sequence ID" value="NZ_CP087224.1"/>
</dbReference>
<evidence type="ECO:0000256" key="6">
    <source>
        <dbReference type="PIRNR" id="PIRNR002889"/>
    </source>
</evidence>
<organism evidence="7 8">
    <name type="scientific">Halomonas elongata</name>
    <dbReference type="NCBI Taxonomy" id="2746"/>
    <lineage>
        <taxon>Bacteria</taxon>
        <taxon>Pseudomonadati</taxon>
        <taxon>Pseudomonadota</taxon>
        <taxon>Gammaproteobacteria</taxon>
        <taxon>Oceanospirillales</taxon>
        <taxon>Halomonadaceae</taxon>
        <taxon>Halomonas</taxon>
    </lineage>
</organism>
<dbReference type="Proteomes" id="UP000092504">
    <property type="component" value="Unassembled WGS sequence"/>
</dbReference>
<dbReference type="OMA" id="IFMINKL"/>
<dbReference type="NCBIfam" id="TIGR01396">
    <property type="entry name" value="FlgB"/>
    <property type="match status" value="1"/>
</dbReference>